<gene>
    <name evidence="1" type="ORF">HPHPA9_1555</name>
</gene>
<name>J0JVL0_HELPX</name>
<sequence length="44" mass="5277">MEPTHSDQAKTEQVFKGFHVLLLFDWLEYYNNIFNRLFLPGVAF</sequence>
<protein>
    <submittedName>
        <fullName evidence="1">Uncharacterized protein</fullName>
    </submittedName>
</protein>
<proteinExistence type="predicted"/>
<dbReference type="Proteomes" id="UP000005483">
    <property type="component" value="Unassembled WGS sequence"/>
</dbReference>
<evidence type="ECO:0000313" key="2">
    <source>
        <dbReference type="Proteomes" id="UP000005483"/>
    </source>
</evidence>
<organism evidence="1 2">
    <name type="scientific">Helicobacter pylori Hp A-9</name>
    <dbReference type="NCBI Taxonomy" id="992034"/>
    <lineage>
        <taxon>Bacteria</taxon>
        <taxon>Pseudomonadati</taxon>
        <taxon>Campylobacterota</taxon>
        <taxon>Epsilonproteobacteria</taxon>
        <taxon>Campylobacterales</taxon>
        <taxon>Helicobacteraceae</taxon>
        <taxon>Helicobacter</taxon>
    </lineage>
</organism>
<dbReference type="EMBL" id="AKOC01000014">
    <property type="protein sequence ID" value="EJB42195.1"/>
    <property type="molecule type" value="Genomic_DNA"/>
</dbReference>
<accession>J0JVL0</accession>
<evidence type="ECO:0000313" key="1">
    <source>
        <dbReference type="EMBL" id="EJB42195.1"/>
    </source>
</evidence>
<dbReference type="AlphaFoldDB" id="J0JVL0"/>
<comment type="caution">
    <text evidence="1">The sequence shown here is derived from an EMBL/GenBank/DDBJ whole genome shotgun (WGS) entry which is preliminary data.</text>
</comment>
<reference evidence="1 2" key="1">
    <citation type="submission" date="2012-04" db="EMBL/GenBank/DDBJ databases">
        <title>Genome sequence of Helicobacter pylori Hp A-9.</title>
        <authorList>
            <person name="Blanchard T.G."/>
            <person name="Czinn S.J."/>
            <person name="McCracken C."/>
            <person name="Abolude K."/>
            <person name="Maroo A."/>
            <person name="Santana-Cruz I."/>
            <person name="Tallon L.J."/>
            <person name="Ficke F.W.F."/>
        </authorList>
    </citation>
    <scope>NUCLEOTIDE SEQUENCE [LARGE SCALE GENOMIC DNA]</scope>
    <source>
        <strain evidence="1 2">Hp A-9</strain>
    </source>
</reference>